<dbReference type="RefSeq" id="WP_036681037.1">
    <property type="nucleotide sequence ID" value="NZ_MKQP01000023.1"/>
</dbReference>
<dbReference type="EMBL" id="MKQP01000023">
    <property type="protein sequence ID" value="OMD31029.1"/>
    <property type="molecule type" value="Genomic_DNA"/>
</dbReference>
<protein>
    <submittedName>
        <fullName evidence="1">Uncharacterized protein</fullName>
    </submittedName>
</protein>
<evidence type="ECO:0000313" key="1">
    <source>
        <dbReference type="EMBL" id="OMD31029.1"/>
    </source>
</evidence>
<accession>A0A1R0X8K6</accession>
<comment type="caution">
    <text evidence="1">The sequence shown here is derived from an EMBL/GenBank/DDBJ whole genome shotgun (WGS) entry which is preliminary data.</text>
</comment>
<dbReference type="Proteomes" id="UP000187465">
    <property type="component" value="Unassembled WGS sequence"/>
</dbReference>
<reference evidence="1 2" key="1">
    <citation type="submission" date="2016-10" db="EMBL/GenBank/DDBJ databases">
        <title>Paenibacillus species isolates.</title>
        <authorList>
            <person name="Beno S.M."/>
        </authorList>
    </citation>
    <scope>NUCLEOTIDE SEQUENCE [LARGE SCALE GENOMIC DNA]</scope>
    <source>
        <strain evidence="1 2">FSL H7-0604</strain>
    </source>
</reference>
<proteinExistence type="predicted"/>
<dbReference type="AlphaFoldDB" id="A0A1R0X8K6"/>
<gene>
    <name evidence="1" type="ORF">BJP51_01395</name>
</gene>
<organism evidence="1 2">
    <name type="scientific">Paenibacillus odorifer</name>
    <dbReference type="NCBI Taxonomy" id="189426"/>
    <lineage>
        <taxon>Bacteria</taxon>
        <taxon>Bacillati</taxon>
        <taxon>Bacillota</taxon>
        <taxon>Bacilli</taxon>
        <taxon>Bacillales</taxon>
        <taxon>Paenibacillaceae</taxon>
        <taxon>Paenibacillus</taxon>
    </lineage>
</organism>
<sequence>METTKRLLLILVASSDEEFFMRKDKRMMTRKSRKLAIMLLIILFIIGGISGSVEFGGISTVAAATNISGQDGIGYSGSILGDEVLGRTFTGYQAWPSGFIKGSSAFAGGVYDGTNTRSKRESVQTGVGGHTG</sequence>
<evidence type="ECO:0000313" key="2">
    <source>
        <dbReference type="Proteomes" id="UP000187465"/>
    </source>
</evidence>
<name>A0A1R0X8K6_9BACL</name>